<evidence type="ECO:0000256" key="1">
    <source>
        <dbReference type="SAM" id="Phobius"/>
    </source>
</evidence>
<comment type="caution">
    <text evidence="2">The sequence shown here is derived from an EMBL/GenBank/DDBJ whole genome shotgun (WGS) entry which is preliminary data.</text>
</comment>
<protein>
    <submittedName>
        <fullName evidence="2">Uncharacterized protein</fullName>
    </submittedName>
</protein>
<dbReference type="AlphaFoldDB" id="A0A166C719"/>
<dbReference type="OrthoDB" id="80113at2157"/>
<keyword evidence="1" id="KW-0812">Transmembrane</keyword>
<gene>
    <name evidence="2" type="ORF">MBCUR_12650</name>
</gene>
<feature type="transmembrane region" description="Helical" evidence="1">
    <location>
        <begin position="58"/>
        <end position="84"/>
    </location>
</feature>
<evidence type="ECO:0000313" key="3">
    <source>
        <dbReference type="Proteomes" id="UP000077245"/>
    </source>
</evidence>
<name>A0A166C719_9EURY</name>
<dbReference type="RefSeq" id="WP_067091700.1">
    <property type="nucleotide sequence ID" value="NZ_LWMV01000179.1"/>
</dbReference>
<organism evidence="2 3">
    <name type="scientific">Methanobrevibacter curvatus</name>
    <dbReference type="NCBI Taxonomy" id="49547"/>
    <lineage>
        <taxon>Archaea</taxon>
        <taxon>Methanobacteriati</taxon>
        <taxon>Methanobacteriota</taxon>
        <taxon>Methanomada group</taxon>
        <taxon>Methanobacteria</taxon>
        <taxon>Methanobacteriales</taxon>
        <taxon>Methanobacteriaceae</taxon>
        <taxon>Methanobrevibacter</taxon>
    </lineage>
</organism>
<dbReference type="EMBL" id="LWMV01000179">
    <property type="protein sequence ID" value="KZX11817.1"/>
    <property type="molecule type" value="Genomic_DNA"/>
</dbReference>
<feature type="transmembrane region" description="Helical" evidence="1">
    <location>
        <begin position="31"/>
        <end position="51"/>
    </location>
</feature>
<keyword evidence="1" id="KW-0472">Membrane</keyword>
<dbReference type="PATRIC" id="fig|49547.3.peg.1360"/>
<sequence>MEALWFLIAVVLAISDELHSFLMWNLLNGFYIVFAGIINSYVSTTLQGWLVHEGIEAVFHFFILTIVFLNPLIGVIGGLTHFIIDLAHSVYGENMSHIEHRALHFVIESLVFMAIFGL</sequence>
<accession>A0A166C719</accession>
<keyword evidence="1" id="KW-1133">Transmembrane helix</keyword>
<keyword evidence="3" id="KW-1185">Reference proteome</keyword>
<dbReference type="Proteomes" id="UP000077245">
    <property type="component" value="Unassembled WGS sequence"/>
</dbReference>
<evidence type="ECO:0000313" key="2">
    <source>
        <dbReference type="EMBL" id="KZX11817.1"/>
    </source>
</evidence>
<reference evidence="2 3" key="1">
    <citation type="submission" date="2016-04" db="EMBL/GenBank/DDBJ databases">
        <title>Genome sequence of Methanobrevibacter curvatus DSM 11111.</title>
        <authorList>
            <person name="Poehlein A."/>
            <person name="Seedorf H."/>
            <person name="Daniel R."/>
        </authorList>
    </citation>
    <scope>NUCLEOTIDE SEQUENCE [LARGE SCALE GENOMIC DNA]</scope>
    <source>
        <strain evidence="2 3">DSM 11111</strain>
    </source>
</reference>
<proteinExistence type="predicted"/>